<feature type="compositionally biased region" description="Polar residues" evidence="1">
    <location>
        <begin position="1218"/>
        <end position="1229"/>
    </location>
</feature>
<protein>
    <submittedName>
        <fullName evidence="4">Uncharacterized protein</fullName>
    </submittedName>
</protein>
<feature type="region of interest" description="Disordered" evidence="1">
    <location>
        <begin position="572"/>
        <end position="630"/>
    </location>
</feature>
<dbReference type="InterPro" id="IPR007122">
    <property type="entry name" value="Villin/Gelsolin"/>
</dbReference>
<dbReference type="Proteomes" id="UP000253845">
    <property type="component" value="Unassembled WGS sequence"/>
</dbReference>
<sequence length="1754" mass="189256">MDPKRWSPTKASWLESALNRDESPRHKRQPSQQASWVKDRQSKGSVDLGRTASFKEVTPVGLMRTTAPGGHSKTSSITGIPDIFSNHDAGKTKEAEPETTTQSADTQDSYLPPAEKTEETSPSKEESPTKTEAEPEKTEDEATKHKRTPSNLSPITKTTIDAPLASPRDPLLNRPKPLSPVIDFRANLRRREVVKDESPREEPEFKNVFGRLKKAESSKHVPPDELKENILKGKAALNSSGGPKKSQKVDELKDSILKQKEAIKASGGSLRRNTAGEKDAPGKFVPEAIAMRNNLTKSSSIKSNLSAADSSSPLSPLSPREPGTPRSTHGFQVASPLSPAGGESLEKFQDSPIAPEPPKPGADDNAEEAAEPKLPEKERGCEQEKTDGAEVNAEEVKEEGINPVRSLPPGDLMQATSAPAETEGPAAKSKLAGRLNPALAGLLSRGPPAPINGSMKGPSFNSAGESSSRVESSQAAALTHLTKGRARGPKRRLPQGTTPEGTNSLFDESNHVPESPPTPLDAQRPESMYSETEEESDAPDMPAHVDVEEAEDMPLHTKTADALEPLTYMEEKNPEPASPVQEAITHAPELPETVGQPEHEPLSPLHKENTNTPEPSAPMIEEPEPASPVKEGMNYATEVSAPIHNDESEPMSQFQEEVHDAPVLSAPMIEGPEPASPAKEEVNDAPVVSAPMDKDEFEPASPLGTEAHDALVLSAPTDKMETEPASPIRVKINDIPVVSAPIDKDELEPASPFREVVHDAPVDKNETEPATPIQEGTNDVPVVSTSVEKDLSEPTTPLQKEVHDAPEPVSPIHEISVAPKLSEPLVKEEATPAFPIHEESDDVLVPPALMSRKAPEPASPILEDINGAPVASALSGKDEPELVGPVQNEVHVAPVLSAPAGMTAPGPTSPIQEKANGAPDFSTLLEDEEAKPLIPVREGSIPKPEPLASADGEKSETTNLALESPNAPGLSEQAEETTLEATSPILERKTYVPPPPVHMDIEETEATSPVHYETTEALEMPASEDEDRPSSSIFEVDEHPSASLNAHVPEPMFSDPREKNGVLSPSAPKAEEPKTKSPAPEAGDAVPNSPSELSDAHEPAPARPTSVDNIGTVKSPSLDAEFEPPNATSEVNEAIPKSPASTLDAQRSEAHISPIGSPAGVSSGWPLPNTEVKSHDEPQESPSQHDTPATSKPTEFKRSIPRLIERETPQKPDDASPKPSTVLDQTATNIRENASAYFKSIRSSLSAKPPLPPKTAPLPATPVSNQTRGSPTHFSSPSPSPLRGSFRDNQSYTHPAQQRSASSLFSSIGSRNSSPRDKALPSPPVPPKGSRASVDRFSSRSSTSLVPQADESWEAISDFFKTFPKSSDRVNIDTQLMLADKSDNAKIRTLKRQLWEITGDGKKQDLPVNQEYILYEGSMYLCVHLFEADGTVRSEVHLWCGDDVPDSAVDDAQAFSRKVAKDNGSKLEIIKQGKEPARFIQALGGILITRRGLSSRSSSSAIFMLCGRKHLGQMVFDEVSFSPSNLSSGYPFVISAMFGKLFLWKGKGSSAEEIGAARLIGMDLGLTGEFEEVAEGEEPESFFEVFPHWERDTGDTSTDYWRAKPNHERYRSRLFRIDHELGQRSGFWLRRSGSPSPVIRPNDTVQEIEPFCLRDITAKGVYVLDTFFEIYVIVGDQASNRPAEFASAVVLAHEYGILTASLQDRPFIPKSFVALGGVPESCSTAFRKWIPGYPSQRLPQVFPLNAAIEAIRSA</sequence>
<feature type="compositionally biased region" description="Low complexity" evidence="1">
    <location>
        <begin position="462"/>
        <end position="477"/>
    </location>
</feature>
<evidence type="ECO:0000259" key="2">
    <source>
        <dbReference type="Pfam" id="PF13254"/>
    </source>
</evidence>
<dbReference type="Gene3D" id="3.40.20.10">
    <property type="entry name" value="Severin"/>
    <property type="match status" value="3"/>
</dbReference>
<feature type="region of interest" description="Disordered" evidence="1">
    <location>
        <begin position="897"/>
        <end position="1229"/>
    </location>
</feature>
<feature type="compositionally biased region" description="Basic and acidic residues" evidence="1">
    <location>
        <begin position="370"/>
        <end position="400"/>
    </location>
</feature>
<dbReference type="Pfam" id="PF25480">
    <property type="entry name" value="DUF7904"/>
    <property type="match status" value="1"/>
</dbReference>
<dbReference type="GO" id="GO:0008154">
    <property type="term" value="P:actin polymerization or depolymerization"/>
    <property type="evidence" value="ECO:0007669"/>
    <property type="project" value="TreeGrafter"/>
</dbReference>
<evidence type="ECO:0000313" key="5">
    <source>
        <dbReference type="Proteomes" id="UP000253845"/>
    </source>
</evidence>
<dbReference type="GO" id="GO:0051016">
    <property type="term" value="P:barbed-end actin filament capping"/>
    <property type="evidence" value="ECO:0007669"/>
    <property type="project" value="TreeGrafter"/>
</dbReference>
<feature type="domain" description="DUF4045" evidence="2">
    <location>
        <begin position="1"/>
        <end position="262"/>
    </location>
</feature>
<accession>A0A370BTB1</accession>
<dbReference type="GO" id="GO:0015629">
    <property type="term" value="C:actin cytoskeleton"/>
    <property type="evidence" value="ECO:0007669"/>
    <property type="project" value="TreeGrafter"/>
</dbReference>
<feature type="region of interest" description="Disordered" evidence="1">
    <location>
        <begin position="1"/>
        <end position="178"/>
    </location>
</feature>
<feature type="compositionally biased region" description="Polar residues" evidence="1">
    <location>
        <begin position="1263"/>
        <end position="1274"/>
    </location>
</feature>
<dbReference type="GO" id="GO:0051015">
    <property type="term" value="F:actin filament binding"/>
    <property type="evidence" value="ECO:0007669"/>
    <property type="project" value="InterPro"/>
</dbReference>
<evidence type="ECO:0000313" key="4">
    <source>
        <dbReference type="EMBL" id="RDH18776.1"/>
    </source>
</evidence>
<proteinExistence type="predicted"/>
<feature type="domain" description="DUF7904" evidence="3">
    <location>
        <begin position="1393"/>
        <end position="1491"/>
    </location>
</feature>
<feature type="compositionally biased region" description="Basic and acidic residues" evidence="1">
    <location>
        <begin position="1194"/>
        <end position="1216"/>
    </location>
</feature>
<feature type="compositionally biased region" description="Basic and acidic residues" evidence="1">
    <location>
        <begin position="755"/>
        <end position="767"/>
    </location>
</feature>
<feature type="region of interest" description="Disordered" evidence="1">
    <location>
        <begin position="743"/>
        <end position="809"/>
    </location>
</feature>
<feature type="compositionally biased region" description="Basic residues" evidence="1">
    <location>
        <begin position="482"/>
        <end position="493"/>
    </location>
</feature>
<dbReference type="Pfam" id="PF13254">
    <property type="entry name" value="DUF4045"/>
    <property type="match status" value="1"/>
</dbReference>
<dbReference type="InterPro" id="IPR025118">
    <property type="entry name" value="DUF4045"/>
</dbReference>
<feature type="compositionally biased region" description="Basic and acidic residues" evidence="1">
    <location>
        <begin position="115"/>
        <end position="143"/>
    </location>
</feature>
<feature type="compositionally biased region" description="Pro residues" evidence="1">
    <location>
        <begin position="1249"/>
        <end position="1260"/>
    </location>
</feature>
<dbReference type="SMART" id="SM00262">
    <property type="entry name" value="GEL"/>
    <property type="match status" value="2"/>
</dbReference>
<dbReference type="GO" id="GO:0005737">
    <property type="term" value="C:cytoplasm"/>
    <property type="evidence" value="ECO:0007669"/>
    <property type="project" value="TreeGrafter"/>
</dbReference>
<feature type="compositionally biased region" description="Low complexity" evidence="1">
    <location>
        <begin position="298"/>
        <end position="318"/>
    </location>
</feature>
<dbReference type="GO" id="GO:0005546">
    <property type="term" value="F:phosphatidylinositol-4,5-bisphosphate binding"/>
    <property type="evidence" value="ECO:0007669"/>
    <property type="project" value="TreeGrafter"/>
</dbReference>
<feature type="compositionally biased region" description="Polar residues" evidence="1">
    <location>
        <begin position="149"/>
        <end position="159"/>
    </location>
</feature>
<dbReference type="VEuPathDB" id="FungiDB:M747DRAFT_240468"/>
<dbReference type="EMBL" id="KZ851922">
    <property type="protein sequence ID" value="RDH18776.1"/>
    <property type="molecule type" value="Genomic_DNA"/>
</dbReference>
<dbReference type="InterPro" id="IPR029006">
    <property type="entry name" value="ADF-H/Gelsolin-like_dom_sf"/>
</dbReference>
<feature type="compositionally biased region" description="Polar residues" evidence="1">
    <location>
        <begin position="1106"/>
        <end position="1115"/>
    </location>
</feature>
<feature type="region of interest" description="Disordered" evidence="1">
    <location>
        <begin position="1244"/>
        <end position="1344"/>
    </location>
</feature>
<feature type="compositionally biased region" description="Polar residues" evidence="1">
    <location>
        <begin position="1287"/>
        <end position="1313"/>
    </location>
</feature>
<feature type="compositionally biased region" description="Polar residues" evidence="1">
    <location>
        <begin position="495"/>
        <end position="507"/>
    </location>
</feature>
<evidence type="ECO:0000259" key="3">
    <source>
        <dbReference type="Pfam" id="PF25480"/>
    </source>
</evidence>
<feature type="compositionally biased region" description="Basic and acidic residues" evidence="1">
    <location>
        <begin position="247"/>
        <end position="263"/>
    </location>
</feature>
<dbReference type="GO" id="GO:0051014">
    <property type="term" value="P:actin filament severing"/>
    <property type="evidence" value="ECO:0007669"/>
    <property type="project" value="TreeGrafter"/>
</dbReference>
<organism evidence="4 5">
    <name type="scientific">Aspergillus niger ATCC 13496</name>
    <dbReference type="NCBI Taxonomy" id="1353008"/>
    <lineage>
        <taxon>Eukaryota</taxon>
        <taxon>Fungi</taxon>
        <taxon>Dikarya</taxon>
        <taxon>Ascomycota</taxon>
        <taxon>Pezizomycotina</taxon>
        <taxon>Eurotiomycetes</taxon>
        <taxon>Eurotiomycetidae</taxon>
        <taxon>Eurotiales</taxon>
        <taxon>Aspergillaceae</taxon>
        <taxon>Aspergillus</taxon>
        <taxon>Aspergillus subgen. Circumdati</taxon>
    </lineage>
</organism>
<feature type="region of interest" description="Disordered" evidence="1">
    <location>
        <begin position="233"/>
        <end position="542"/>
    </location>
</feature>
<dbReference type="SUPFAM" id="SSF55753">
    <property type="entry name" value="Actin depolymerizing proteins"/>
    <property type="match status" value="3"/>
</dbReference>
<feature type="compositionally biased region" description="Polar residues" evidence="1">
    <location>
        <begin position="98"/>
        <end position="109"/>
    </location>
</feature>
<dbReference type="InterPro" id="IPR057226">
    <property type="entry name" value="DUF7904"/>
</dbReference>
<reference evidence="4 5" key="1">
    <citation type="submission" date="2018-07" db="EMBL/GenBank/DDBJ databases">
        <title>Section-level genome sequencing of Aspergillus section Nigri to investigate inter- and intra-species variation.</title>
        <authorList>
            <consortium name="DOE Joint Genome Institute"/>
            <person name="Vesth T.C."/>
            <person name="Nybo J.L."/>
            <person name="Theobald S."/>
            <person name="Frisvad J.C."/>
            <person name="Larsen T.O."/>
            <person name="Nielsen K.F."/>
            <person name="Hoof J.B."/>
            <person name="Brandl J."/>
            <person name="Salamov A."/>
            <person name="Riley R."/>
            <person name="Gladden J.M."/>
            <person name="Phatale P."/>
            <person name="Nielsen M.T."/>
            <person name="Lyhne E.K."/>
            <person name="Kogle M.E."/>
            <person name="Strasser K."/>
            <person name="McDonnell E."/>
            <person name="Barry K."/>
            <person name="Clum A."/>
            <person name="Chen C."/>
            <person name="Nolan M."/>
            <person name="Sandor L."/>
            <person name="Kuo A."/>
            <person name="Lipzen A."/>
            <person name="Hainaut M."/>
            <person name="Drula E."/>
            <person name="Tsang A."/>
            <person name="Magnuson J.K."/>
            <person name="Henrissat B."/>
            <person name="Wiebenga A."/>
            <person name="Simmons B.A."/>
            <person name="Makela M.R."/>
            <person name="De vries R.P."/>
            <person name="Grigoriev I.V."/>
            <person name="Mortensen U.H."/>
            <person name="Baker S.E."/>
            <person name="Andersen M.R."/>
        </authorList>
    </citation>
    <scope>NUCLEOTIDE SEQUENCE [LARGE SCALE GENOMIC DNA]</scope>
    <source>
        <strain evidence="4 5">ATCC 13496</strain>
    </source>
</reference>
<name>A0A370BTB1_ASPNG</name>
<dbReference type="PANTHER" id="PTHR11977:SF133">
    <property type="entry name" value="DUF4045 DOMAIN-CONTAINING PROTEIN"/>
    <property type="match status" value="1"/>
</dbReference>
<feature type="compositionally biased region" description="Polar residues" evidence="1">
    <location>
        <begin position="1180"/>
        <end position="1193"/>
    </location>
</feature>
<evidence type="ECO:0000256" key="1">
    <source>
        <dbReference type="SAM" id="MobiDB-lite"/>
    </source>
</evidence>
<feature type="compositionally biased region" description="Basic and acidic residues" evidence="1">
    <location>
        <begin position="597"/>
        <end position="609"/>
    </location>
</feature>
<gene>
    <name evidence="4" type="ORF">M747DRAFT_240468</name>
</gene>
<dbReference type="PANTHER" id="PTHR11977">
    <property type="entry name" value="VILLIN"/>
    <property type="match status" value="1"/>
</dbReference>